<evidence type="ECO:0000256" key="1">
    <source>
        <dbReference type="ARBA" id="ARBA00022614"/>
    </source>
</evidence>
<gene>
    <name evidence="3" type="ORF">MAR_017174</name>
    <name evidence="4" type="ORF">MAR_017248</name>
</gene>
<keyword evidence="1" id="KW-0433">Leucine-rich repeat</keyword>
<evidence type="ECO:0000313" key="3">
    <source>
        <dbReference type="EMBL" id="WAR07216.1"/>
    </source>
</evidence>
<dbReference type="Gene3D" id="3.80.10.10">
    <property type="entry name" value="Ribonuclease Inhibitor"/>
    <property type="match status" value="2"/>
</dbReference>
<keyword evidence="5" id="KW-1185">Reference proteome</keyword>
<feature type="non-terminal residue" evidence="4">
    <location>
        <position position="201"/>
    </location>
</feature>
<dbReference type="EMBL" id="CP111017">
    <property type="protein sequence ID" value="WAR07216.1"/>
    <property type="molecule type" value="Genomic_DNA"/>
</dbReference>
<protein>
    <submittedName>
        <fullName evidence="4">CEP97-like protein</fullName>
    </submittedName>
</protein>
<dbReference type="InterPro" id="IPR001611">
    <property type="entry name" value="Leu-rich_rpt"/>
</dbReference>
<dbReference type="Proteomes" id="UP001164746">
    <property type="component" value="Chromosome 6"/>
</dbReference>
<accession>A0ABY7EBP3</accession>
<dbReference type="InterPro" id="IPR032675">
    <property type="entry name" value="LRR_dom_sf"/>
</dbReference>
<name>A0ABY7EBP3_MYAAR</name>
<sequence length="201" mass="21775">MLVDISDRGLSRLEVPGGESPTALIADRNSITRIDGLDHCVGLKQLSLKSNRLVHMSGVGKLRQLTVLNLPQNSIVAIEGLKELSQLQFLNLSGNSIKTLLLHGNIVTSLRTAPHFLPKSVTILSLAENEIGDINEVSFLSCLPGLQQLSVMNNPCVLMTASVPLKAEWLYSQGKGHHFKVGQHLETLHYLASVCPLTASV</sequence>
<dbReference type="PROSITE" id="PS51450">
    <property type="entry name" value="LRR"/>
    <property type="match status" value="1"/>
</dbReference>
<organism evidence="4 5">
    <name type="scientific">Mya arenaria</name>
    <name type="common">Soft-shell clam</name>
    <dbReference type="NCBI Taxonomy" id="6604"/>
    <lineage>
        <taxon>Eukaryota</taxon>
        <taxon>Metazoa</taxon>
        <taxon>Spiralia</taxon>
        <taxon>Lophotrochozoa</taxon>
        <taxon>Mollusca</taxon>
        <taxon>Bivalvia</taxon>
        <taxon>Autobranchia</taxon>
        <taxon>Heteroconchia</taxon>
        <taxon>Euheterodonta</taxon>
        <taxon>Imparidentia</taxon>
        <taxon>Neoheterodontei</taxon>
        <taxon>Myida</taxon>
        <taxon>Myoidea</taxon>
        <taxon>Myidae</taxon>
        <taxon>Mya</taxon>
    </lineage>
</organism>
<evidence type="ECO:0000313" key="4">
    <source>
        <dbReference type="EMBL" id="WAR07290.1"/>
    </source>
</evidence>
<dbReference type="Pfam" id="PF13855">
    <property type="entry name" value="LRR_8"/>
    <property type="match status" value="1"/>
</dbReference>
<dbReference type="PANTHER" id="PTHR45973:SF2">
    <property type="entry name" value="CENTROSOMAL PROTEIN OF 97 KDA"/>
    <property type="match status" value="1"/>
</dbReference>
<reference evidence="4" key="1">
    <citation type="submission" date="2022-11" db="EMBL/GenBank/DDBJ databases">
        <title>Centuries of genome instability and evolution in soft-shell clam transmissible cancer (bioRxiv).</title>
        <authorList>
            <person name="Hart S.F.M."/>
            <person name="Yonemitsu M.A."/>
            <person name="Giersch R.M."/>
            <person name="Beal B.F."/>
            <person name="Arriagada G."/>
            <person name="Davis B.W."/>
            <person name="Ostrander E.A."/>
            <person name="Goff S.P."/>
            <person name="Metzger M.J."/>
        </authorList>
    </citation>
    <scope>NUCLEOTIDE SEQUENCE</scope>
    <source>
        <strain evidence="4">MELC-2E11</strain>
        <tissue evidence="4">Siphon/mantle</tissue>
    </source>
</reference>
<dbReference type="SUPFAM" id="SSF52075">
    <property type="entry name" value="Outer arm dynein light chain 1"/>
    <property type="match status" value="1"/>
</dbReference>
<proteinExistence type="predicted"/>
<dbReference type="EMBL" id="CP111017">
    <property type="protein sequence ID" value="WAR07290.1"/>
    <property type="molecule type" value="Genomic_DNA"/>
</dbReference>
<dbReference type="InterPro" id="IPR050576">
    <property type="entry name" value="Cilia_flagella_integrity"/>
</dbReference>
<evidence type="ECO:0000313" key="5">
    <source>
        <dbReference type="Proteomes" id="UP001164746"/>
    </source>
</evidence>
<evidence type="ECO:0000256" key="2">
    <source>
        <dbReference type="ARBA" id="ARBA00022737"/>
    </source>
</evidence>
<dbReference type="PANTHER" id="PTHR45973">
    <property type="entry name" value="PROTEIN PHOSPHATASE 1 REGULATORY SUBUNIT SDS22-RELATED"/>
    <property type="match status" value="1"/>
</dbReference>
<keyword evidence="2" id="KW-0677">Repeat</keyword>